<proteinExistence type="predicted"/>
<reference evidence="3 4" key="1">
    <citation type="submission" date="2019-12" db="EMBL/GenBank/DDBJ databases">
        <authorList>
            <person name="Lee S.D."/>
        </authorList>
    </citation>
    <scope>NUCLEOTIDE SEQUENCE [LARGE SCALE GENOMIC DNA]</scope>
    <source>
        <strain evidence="3 4">GH3-10</strain>
    </source>
</reference>
<protein>
    <submittedName>
        <fullName evidence="3">Uncharacterized protein</fullName>
    </submittedName>
</protein>
<name>A0A844XE89_9SPHN</name>
<keyword evidence="4" id="KW-1185">Reference proteome</keyword>
<evidence type="ECO:0000313" key="3">
    <source>
        <dbReference type="EMBL" id="MWV27898.1"/>
    </source>
</evidence>
<feature type="region of interest" description="Disordered" evidence="1">
    <location>
        <begin position="108"/>
        <end position="150"/>
    </location>
</feature>
<dbReference type="Proteomes" id="UP000461409">
    <property type="component" value="Unassembled WGS sequence"/>
</dbReference>
<evidence type="ECO:0000256" key="2">
    <source>
        <dbReference type="SAM" id="SignalP"/>
    </source>
</evidence>
<dbReference type="AlphaFoldDB" id="A0A844XE89"/>
<sequence>MKKLVVIGAILALAACNSADDTQAETDTVTENETAATDDNSMLSGDAPGFEALAPGTYKVTRPGDVVDYIEIHPGMTFSRVDADGEASGGVIFMKDGETCFLVEGDEEENCFSDGPKQADGSMETTSSAGDVSSVMPVNGTLDDHVGDDQ</sequence>
<organism evidence="3 4">
    <name type="scientific">Aurantiacibacter rhizosphaerae</name>
    <dbReference type="NCBI Taxonomy" id="2691582"/>
    <lineage>
        <taxon>Bacteria</taxon>
        <taxon>Pseudomonadati</taxon>
        <taxon>Pseudomonadota</taxon>
        <taxon>Alphaproteobacteria</taxon>
        <taxon>Sphingomonadales</taxon>
        <taxon>Erythrobacteraceae</taxon>
        <taxon>Aurantiacibacter</taxon>
    </lineage>
</organism>
<dbReference type="PROSITE" id="PS51257">
    <property type="entry name" value="PROKAR_LIPOPROTEIN"/>
    <property type="match status" value="1"/>
</dbReference>
<evidence type="ECO:0000256" key="1">
    <source>
        <dbReference type="SAM" id="MobiDB-lite"/>
    </source>
</evidence>
<feature type="signal peptide" evidence="2">
    <location>
        <begin position="1"/>
        <end position="19"/>
    </location>
</feature>
<comment type="caution">
    <text evidence="3">The sequence shown here is derived from an EMBL/GenBank/DDBJ whole genome shotgun (WGS) entry which is preliminary data.</text>
</comment>
<reference evidence="3 4" key="2">
    <citation type="submission" date="2020-02" db="EMBL/GenBank/DDBJ databases">
        <title>Erythrobacter dongmakensis sp. nov., isolated from a tidal mudflat.</title>
        <authorList>
            <person name="Kim I.S."/>
        </authorList>
    </citation>
    <scope>NUCLEOTIDE SEQUENCE [LARGE SCALE GENOMIC DNA]</scope>
    <source>
        <strain evidence="3 4">GH3-10</strain>
    </source>
</reference>
<accession>A0A844XE89</accession>
<gene>
    <name evidence="3" type="ORF">GRF63_08260</name>
</gene>
<dbReference type="RefSeq" id="WP_160485557.1">
    <property type="nucleotide sequence ID" value="NZ_WUBR01000002.1"/>
</dbReference>
<dbReference type="EMBL" id="WUBR01000002">
    <property type="protein sequence ID" value="MWV27898.1"/>
    <property type="molecule type" value="Genomic_DNA"/>
</dbReference>
<evidence type="ECO:0000313" key="4">
    <source>
        <dbReference type="Proteomes" id="UP000461409"/>
    </source>
</evidence>
<keyword evidence="2" id="KW-0732">Signal</keyword>
<feature type="chain" id="PRO_5033041885" evidence="2">
    <location>
        <begin position="20"/>
        <end position="150"/>
    </location>
</feature>